<reference evidence="2" key="1">
    <citation type="submission" date="2025-08" db="UniProtKB">
        <authorList>
            <consortium name="RefSeq"/>
        </authorList>
    </citation>
    <scope>IDENTIFICATION</scope>
    <source>
        <tissue evidence="2">Whole body</tissue>
    </source>
</reference>
<name>A0A8B8FZZ0_9HEMI</name>
<keyword evidence="1" id="KW-1185">Reference proteome</keyword>
<accession>A0A8B8FZZ0</accession>
<dbReference type="RefSeq" id="XP_025416347.1">
    <property type="nucleotide sequence ID" value="XM_025560562.1"/>
</dbReference>
<evidence type="ECO:0000313" key="1">
    <source>
        <dbReference type="Proteomes" id="UP000694846"/>
    </source>
</evidence>
<evidence type="ECO:0000313" key="2">
    <source>
        <dbReference type="RefSeq" id="XP_025416347.1"/>
    </source>
</evidence>
<proteinExistence type="predicted"/>
<dbReference type="GeneID" id="112687696"/>
<sequence>MKVRYVKILEPCYHNTLKKIKNKIGENNIRISVDETINIKGRYGANLLVGILKSNTPTRPFLLTCKVLEKTYHSTVVRFINDELKILWPLGGNDEKVLLMLLYAAPYMTKTGDTLSFLLKFNSRYVCSSHDEQDCRESVQRNIAQYAIISPRTRINRWGTWLEAAVFNCNNFEGLKNVIDKLSEEKSPVSIEKCKNMLHLQVS</sequence>
<dbReference type="AlphaFoldDB" id="A0A8B8FZZ0"/>
<gene>
    <name evidence="2" type="primary">LOC112687696</name>
</gene>
<dbReference type="Proteomes" id="UP000694846">
    <property type="component" value="Unplaced"/>
</dbReference>
<protein>
    <submittedName>
        <fullName evidence="2">Uncharacterized protein LOC112687696 isoform X1</fullName>
    </submittedName>
</protein>
<organism evidence="1 2">
    <name type="scientific">Sipha flava</name>
    <name type="common">yellow sugarcane aphid</name>
    <dbReference type="NCBI Taxonomy" id="143950"/>
    <lineage>
        <taxon>Eukaryota</taxon>
        <taxon>Metazoa</taxon>
        <taxon>Ecdysozoa</taxon>
        <taxon>Arthropoda</taxon>
        <taxon>Hexapoda</taxon>
        <taxon>Insecta</taxon>
        <taxon>Pterygota</taxon>
        <taxon>Neoptera</taxon>
        <taxon>Paraneoptera</taxon>
        <taxon>Hemiptera</taxon>
        <taxon>Sternorrhyncha</taxon>
        <taxon>Aphidomorpha</taxon>
        <taxon>Aphidoidea</taxon>
        <taxon>Aphididae</taxon>
        <taxon>Sipha</taxon>
    </lineage>
</organism>
<dbReference type="OrthoDB" id="6768725at2759"/>